<evidence type="ECO:0000313" key="2">
    <source>
        <dbReference type="Proteomes" id="UP001320706"/>
    </source>
</evidence>
<sequence>MDDSRRRLRRAPGYQGDLRDSYSSNSPAYSEANSSRLATIRTSSNAPSQSGDRTPRQAPPSVNNSAAGSIHSYHNPPSEAGERSSYLAPPQINASAAGSIRAPSHASTQRLENAYASPSTDHLYQGGGNPNVRRGDGWAEGPLPRLTRDQGAQTGGSLLGSERGDQYAARPDQNAGRTYPYNGAPGPRTQGRESNYGRPDPPNERMGPYAMQPNPSFGRLDPYAGRAVPSTARAVPSNGPRNPPAGTVSGAPQGGYNHPWNNPPRRLPRPETPSSMYNEPGDNDARRSRQRPEPRSSQRPEVRFEQARNDRPTYGQRQAARDSRNDQRRNDPSRSSQGPERGYEEHWHNGRGREQRPEPRSSTGRFFNRVGQAMGLDRDPARPRLEVEVVYRESYGPGDYTSSDSSDYDSSDCSGYHPRPGFAINSPSPPDFRPVRWTPPRIGNSRPGSIQGVSPKGSVEGIIRDTRGDRSRGDFVMSGGLGQHEVRDPRETPDAAAARQRARMSDKATQDFRTRGDAEESRRRGKAIDPRGYSRTGRPDPYDERRDFSGGRDPFDEARRTRANRNAEETSRRDRYAAGKDSSAETRNPPSRRLETNLQASGLYEGGYGPGEEAYNSWGRSDPYAEEDDPY</sequence>
<dbReference type="Proteomes" id="UP001320706">
    <property type="component" value="Unassembled WGS sequence"/>
</dbReference>
<protein>
    <submittedName>
        <fullName evidence="1">Uncharacterized protein</fullName>
    </submittedName>
</protein>
<proteinExistence type="predicted"/>
<keyword evidence="2" id="KW-1185">Reference proteome</keyword>
<accession>A0ACC3S700</accession>
<gene>
    <name evidence="1" type="ORF">M8818_006093</name>
</gene>
<name>A0ACC3S700_9PEZI</name>
<organism evidence="1 2">
    <name type="scientific">Zalaria obscura</name>
    <dbReference type="NCBI Taxonomy" id="2024903"/>
    <lineage>
        <taxon>Eukaryota</taxon>
        <taxon>Fungi</taxon>
        <taxon>Dikarya</taxon>
        <taxon>Ascomycota</taxon>
        <taxon>Pezizomycotina</taxon>
        <taxon>Dothideomycetes</taxon>
        <taxon>Dothideomycetidae</taxon>
        <taxon>Dothideales</taxon>
        <taxon>Zalariaceae</taxon>
        <taxon>Zalaria</taxon>
    </lineage>
</organism>
<dbReference type="EMBL" id="JAMKPW020000038">
    <property type="protein sequence ID" value="KAK8200777.1"/>
    <property type="molecule type" value="Genomic_DNA"/>
</dbReference>
<evidence type="ECO:0000313" key="1">
    <source>
        <dbReference type="EMBL" id="KAK8200777.1"/>
    </source>
</evidence>
<reference evidence="1" key="1">
    <citation type="submission" date="2024-02" db="EMBL/GenBank/DDBJ databases">
        <title>Metagenome Assembled Genome of Zalaria obscura JY119.</title>
        <authorList>
            <person name="Vighnesh L."/>
            <person name="Jagadeeshwari U."/>
            <person name="Venkata Ramana C."/>
            <person name="Sasikala C."/>
        </authorList>
    </citation>
    <scope>NUCLEOTIDE SEQUENCE</scope>
    <source>
        <strain evidence="1">JY119</strain>
    </source>
</reference>
<comment type="caution">
    <text evidence="1">The sequence shown here is derived from an EMBL/GenBank/DDBJ whole genome shotgun (WGS) entry which is preliminary data.</text>
</comment>